<evidence type="ECO:0000313" key="3">
    <source>
        <dbReference type="Proteomes" id="UP000186817"/>
    </source>
</evidence>
<organism evidence="2 3">
    <name type="scientific">Symbiodinium microadriaticum</name>
    <name type="common">Dinoflagellate</name>
    <name type="synonym">Zooxanthella microadriatica</name>
    <dbReference type="NCBI Taxonomy" id="2951"/>
    <lineage>
        <taxon>Eukaryota</taxon>
        <taxon>Sar</taxon>
        <taxon>Alveolata</taxon>
        <taxon>Dinophyceae</taxon>
        <taxon>Suessiales</taxon>
        <taxon>Symbiodiniaceae</taxon>
        <taxon>Symbiodinium</taxon>
    </lineage>
</organism>
<accession>A0A1Q9EGV5</accession>
<protein>
    <submittedName>
        <fullName evidence="2">Uncharacterized protein</fullName>
    </submittedName>
</protein>
<dbReference type="Proteomes" id="UP000186817">
    <property type="component" value="Unassembled WGS sequence"/>
</dbReference>
<dbReference type="EMBL" id="LSRX01000155">
    <property type="protein sequence ID" value="OLQ06660.1"/>
    <property type="molecule type" value="Genomic_DNA"/>
</dbReference>
<name>A0A1Q9EGV5_SYMMI</name>
<dbReference type="AlphaFoldDB" id="A0A1Q9EGV5"/>
<evidence type="ECO:0000313" key="2">
    <source>
        <dbReference type="EMBL" id="OLQ06660.1"/>
    </source>
</evidence>
<proteinExistence type="predicted"/>
<reference evidence="2 3" key="1">
    <citation type="submission" date="2016-02" db="EMBL/GenBank/DDBJ databases">
        <title>Genome analysis of coral dinoflagellate symbionts highlights evolutionary adaptations to a symbiotic lifestyle.</title>
        <authorList>
            <person name="Aranda M."/>
            <person name="Li Y."/>
            <person name="Liew Y.J."/>
            <person name="Baumgarten S."/>
            <person name="Simakov O."/>
            <person name="Wilson M."/>
            <person name="Piel J."/>
            <person name="Ashoor H."/>
            <person name="Bougouffa S."/>
            <person name="Bajic V.B."/>
            <person name="Ryu T."/>
            <person name="Ravasi T."/>
            <person name="Bayer T."/>
            <person name="Micklem G."/>
            <person name="Kim H."/>
            <person name="Bhak J."/>
            <person name="Lajeunesse T.C."/>
            <person name="Voolstra C.R."/>
        </authorList>
    </citation>
    <scope>NUCLEOTIDE SEQUENCE [LARGE SCALE GENOMIC DNA]</scope>
    <source>
        <strain evidence="2 3">CCMP2467</strain>
    </source>
</reference>
<feature type="region of interest" description="Disordered" evidence="1">
    <location>
        <begin position="146"/>
        <end position="176"/>
    </location>
</feature>
<keyword evidence="3" id="KW-1185">Reference proteome</keyword>
<gene>
    <name evidence="2" type="ORF">AK812_SmicGene10055</name>
</gene>
<evidence type="ECO:0000256" key="1">
    <source>
        <dbReference type="SAM" id="MobiDB-lite"/>
    </source>
</evidence>
<sequence>MREDNFLQKFHDLGSADEEKRCRAARGMTVALQGDRLGSEDLSYTIRRLVRGAECELKLCSCMDQRAHHAAINKLDMELDEYMAFDDASRVAWLAEELGVRPSDLSFLQALPPALQRNICETFDSSGTKDGNTLERLEAYARLMPQPQDAGSGRCRESSSKSGDAEPCRPKQSALSPRHFGNASICRGAGSWMVEVIRGQEVEADSVQNALKIAGPTVVSSPGISDDKAPRCPFARAFTGICDSYEDDISTFCVSLRDPGPQRK</sequence>
<comment type="caution">
    <text evidence="2">The sequence shown here is derived from an EMBL/GenBank/DDBJ whole genome shotgun (WGS) entry which is preliminary data.</text>
</comment>
<feature type="compositionally biased region" description="Basic and acidic residues" evidence="1">
    <location>
        <begin position="154"/>
        <end position="169"/>
    </location>
</feature>